<protein>
    <submittedName>
        <fullName evidence="2">Uncharacterized protein</fullName>
    </submittedName>
</protein>
<evidence type="ECO:0000256" key="1">
    <source>
        <dbReference type="SAM" id="MobiDB-lite"/>
    </source>
</evidence>
<accession>A0A0B7BLN0</accession>
<feature type="compositionally biased region" description="Low complexity" evidence="1">
    <location>
        <begin position="387"/>
        <end position="402"/>
    </location>
</feature>
<feature type="region of interest" description="Disordered" evidence="1">
    <location>
        <begin position="371"/>
        <end position="422"/>
    </location>
</feature>
<feature type="compositionally biased region" description="Basic residues" evidence="1">
    <location>
        <begin position="63"/>
        <end position="72"/>
    </location>
</feature>
<dbReference type="AlphaFoldDB" id="A0A0B7BLN0"/>
<feature type="compositionally biased region" description="Pro residues" evidence="1">
    <location>
        <begin position="95"/>
        <end position="113"/>
    </location>
</feature>
<reference evidence="2" key="1">
    <citation type="submission" date="2014-12" db="EMBL/GenBank/DDBJ databases">
        <title>Insight into the proteome of Arion vulgaris.</title>
        <authorList>
            <person name="Aradska J."/>
            <person name="Bulat T."/>
            <person name="Smidak R."/>
            <person name="Sarate P."/>
            <person name="Gangsoo J."/>
            <person name="Sialana F."/>
            <person name="Bilban M."/>
            <person name="Lubec G."/>
        </authorList>
    </citation>
    <scope>NUCLEOTIDE SEQUENCE</scope>
    <source>
        <tissue evidence="2">Skin</tissue>
    </source>
</reference>
<feature type="region of interest" description="Disordered" evidence="1">
    <location>
        <begin position="432"/>
        <end position="451"/>
    </location>
</feature>
<proteinExistence type="predicted"/>
<feature type="compositionally biased region" description="Basic and acidic residues" evidence="1">
    <location>
        <begin position="1"/>
        <end position="15"/>
    </location>
</feature>
<sequence length="451" mass="48841">KPLKYEEQKRLDLYHTHSLRKPLSYYMQPPTLPPEDLEPMPEKPDEKPKEVPEVSSDAGKKNSSSRKKKRPKASSSSSYHIATTTPMRPFYQPDPMYPQPGPPPMWPYGPPTPQNHYSLYPQQPPQPRPRMIGSSKHVLSNMLIKKSISGHCPYIPTPGQMPAGQTGMPMPKTTHHNVALRHHILQRNRNMIDSTTGAMYGGGMPGQSQGTMGHPMSQAQGNYYGAMGPQQGRMMDPMAGSGGMMGGGFTQGYQTGPQAGNMMGGGMPPQAGFMANQSPGQAASQYSSNPQRMAAGMAGMTSYGQGPMPTAGAPGQAQSYMAGPMAGQPIQFRQQMMAIQQQQQQQQQLAFAHNRSHSIDTGEMAGVHWQQTHHLRKPATTQQNGAVSSTQSSTTNSSNPWPTSTPPVPSSSSSQGPGVDPFDVAWAAKSVKKSNSNPFGTKSVKQFEVQL</sequence>
<dbReference type="EMBL" id="HACG01046401">
    <property type="protein sequence ID" value="CEK93266.1"/>
    <property type="molecule type" value="Transcribed_RNA"/>
</dbReference>
<feature type="region of interest" description="Disordered" evidence="1">
    <location>
        <begin position="1"/>
        <end position="117"/>
    </location>
</feature>
<feature type="compositionally biased region" description="Polar residues" evidence="1">
    <location>
        <begin position="433"/>
        <end position="444"/>
    </location>
</feature>
<feature type="non-terminal residue" evidence="2">
    <location>
        <position position="1"/>
    </location>
</feature>
<evidence type="ECO:0000313" key="2">
    <source>
        <dbReference type="EMBL" id="CEK93266.1"/>
    </source>
</evidence>
<organism evidence="2">
    <name type="scientific">Arion vulgaris</name>
    <dbReference type="NCBI Taxonomy" id="1028688"/>
    <lineage>
        <taxon>Eukaryota</taxon>
        <taxon>Metazoa</taxon>
        <taxon>Spiralia</taxon>
        <taxon>Lophotrochozoa</taxon>
        <taxon>Mollusca</taxon>
        <taxon>Gastropoda</taxon>
        <taxon>Heterobranchia</taxon>
        <taxon>Euthyneura</taxon>
        <taxon>Panpulmonata</taxon>
        <taxon>Eupulmonata</taxon>
        <taxon>Stylommatophora</taxon>
        <taxon>Helicina</taxon>
        <taxon>Arionoidea</taxon>
        <taxon>Arionidae</taxon>
        <taxon>Arion</taxon>
    </lineage>
</organism>
<name>A0A0B7BLN0_9EUPU</name>
<gene>
    <name evidence="2" type="primary">ORF193104</name>
</gene>
<feature type="compositionally biased region" description="Basic and acidic residues" evidence="1">
    <location>
        <begin position="40"/>
        <end position="52"/>
    </location>
</feature>